<dbReference type="GO" id="GO:1902600">
    <property type="term" value="P:proton transmembrane transport"/>
    <property type="evidence" value="ECO:0007669"/>
    <property type="project" value="InterPro"/>
</dbReference>
<feature type="transmembrane region" description="Helical" evidence="11">
    <location>
        <begin position="30"/>
        <end position="48"/>
    </location>
</feature>
<keyword evidence="7" id="KW-0630">Potassium</keyword>
<dbReference type="InterPro" id="IPR006153">
    <property type="entry name" value="Cation/H_exchanger_TM"/>
</dbReference>
<protein>
    <submittedName>
        <fullName evidence="13">CPA2 family potassium:proton (K+:H+) antiporter</fullName>
    </submittedName>
</protein>
<dbReference type="GO" id="GO:0006813">
    <property type="term" value="P:potassium ion transport"/>
    <property type="evidence" value="ECO:0007669"/>
    <property type="project" value="UniProtKB-KW"/>
</dbReference>
<dbReference type="STRING" id="267212.GCA_001063965_00902"/>
<proteinExistence type="inferred from homology"/>
<keyword evidence="8 11" id="KW-1133">Transmembrane helix</keyword>
<keyword evidence="6 11" id="KW-0812">Transmembrane</keyword>
<dbReference type="GO" id="GO:0015297">
    <property type="term" value="F:antiporter activity"/>
    <property type="evidence" value="ECO:0007669"/>
    <property type="project" value="UniProtKB-KW"/>
</dbReference>
<evidence type="ECO:0000256" key="6">
    <source>
        <dbReference type="ARBA" id="ARBA00022692"/>
    </source>
</evidence>
<feature type="domain" description="RCK N-terminal" evidence="12">
    <location>
        <begin position="411"/>
        <end position="527"/>
    </location>
</feature>
<sequence length="625" mass="67446">MTEILLYTFIYMAFAVAVVLASQKLGLGSVLGYLMAGIMIGPVLGLVGKEAESIQHVAEFGVVMMLFLVGLELAPQMLWRLRHKLLGLGGLQVVLTLAAITGLAIALGQTWQVGVAIGCILALSSTAIVLQTFGEKNLLPTAGGQAGFAVLLFQDVAAIPMLALLPLLGTAAAKPQHGHESANILAGQPGWVTALVSVAAIAIIVIGVRYLVPATFRFISKTRLREMFTLFTLALVVGIATLMSLIGLSPALGAFIAGVALANSSYRHEMESHLEPFKGLLLGLFFITVGAGMNFGLLGKEFPLVLGLTLGTMLLKALILFILGKLFRLPATAGKLFALSLAQAGEFGFVLLSISDQNRVLPHALSDRIALVVALSMLLTPLLFIFYDKVVAPRGIAEENQSRPNDEVHEENPIILLGHGRFGQQINSMLTGCGFHTTVIDFHAETVEGLTKYGSKTYYGDATSPELLNSIGLGKAKLLIVAIGDDKQSTEVVEFVRRHYPDLTIIARAHGRQHAYNLHHAGADFIVRETFDAAIRSGRIALESLGVSQERAKELSDFYAARDRYHLFTLSELYDPEVPPFANEALMKKARELDKETANMMQTLLGGGEVDWQREAADWAHTKKN</sequence>
<dbReference type="AlphaFoldDB" id="F2BG87"/>
<feature type="transmembrane region" description="Helical" evidence="11">
    <location>
        <begin position="54"/>
        <end position="73"/>
    </location>
</feature>
<dbReference type="GO" id="GO:0008324">
    <property type="term" value="F:monoatomic cation transmembrane transporter activity"/>
    <property type="evidence" value="ECO:0007669"/>
    <property type="project" value="InterPro"/>
</dbReference>
<evidence type="ECO:0000256" key="2">
    <source>
        <dbReference type="ARBA" id="ARBA00005551"/>
    </source>
</evidence>
<feature type="transmembrane region" description="Helical" evidence="11">
    <location>
        <begin position="146"/>
        <end position="171"/>
    </location>
</feature>
<evidence type="ECO:0000256" key="11">
    <source>
        <dbReference type="SAM" id="Phobius"/>
    </source>
</evidence>
<dbReference type="EMBL" id="AFAY01000053">
    <property type="protein sequence ID" value="EGF07208.1"/>
    <property type="molecule type" value="Genomic_DNA"/>
</dbReference>
<dbReference type="Pfam" id="PF02254">
    <property type="entry name" value="TrkA_N"/>
    <property type="match status" value="1"/>
</dbReference>
<dbReference type="PANTHER" id="PTHR46157:SF4">
    <property type="entry name" value="K(+) EFFLUX ANTIPORTER 3, CHLOROPLASTIC"/>
    <property type="match status" value="1"/>
</dbReference>
<comment type="caution">
    <text evidence="13">The sequence shown here is derived from an EMBL/GenBank/DDBJ whole genome shotgun (WGS) entry which is preliminary data.</text>
</comment>
<feature type="transmembrane region" description="Helical" evidence="11">
    <location>
        <begin position="304"/>
        <end position="324"/>
    </location>
</feature>
<feature type="transmembrane region" description="Helical" evidence="11">
    <location>
        <begin position="224"/>
        <end position="245"/>
    </location>
</feature>
<dbReference type="GO" id="GO:0005886">
    <property type="term" value="C:plasma membrane"/>
    <property type="evidence" value="ECO:0007669"/>
    <property type="project" value="TreeGrafter"/>
</dbReference>
<dbReference type="InterPro" id="IPR003148">
    <property type="entry name" value="RCK_N"/>
</dbReference>
<evidence type="ECO:0000256" key="3">
    <source>
        <dbReference type="ARBA" id="ARBA00022448"/>
    </source>
</evidence>
<evidence type="ECO:0000256" key="8">
    <source>
        <dbReference type="ARBA" id="ARBA00022989"/>
    </source>
</evidence>
<evidence type="ECO:0000256" key="9">
    <source>
        <dbReference type="ARBA" id="ARBA00023065"/>
    </source>
</evidence>
<evidence type="ECO:0000313" key="13">
    <source>
        <dbReference type="EMBL" id="EGF07208.1"/>
    </source>
</evidence>
<comment type="similarity">
    <text evidence="2">Belongs to the monovalent cation:proton antiporter 2 (CPA2) transporter (TC 2.A.37) family.</text>
</comment>
<evidence type="ECO:0000256" key="4">
    <source>
        <dbReference type="ARBA" id="ARBA00022449"/>
    </source>
</evidence>
<dbReference type="OrthoDB" id="9781411at2"/>
<dbReference type="PANTHER" id="PTHR46157">
    <property type="entry name" value="K(+) EFFLUX ANTIPORTER 3, CHLOROPLASTIC"/>
    <property type="match status" value="1"/>
</dbReference>
<dbReference type="Gene3D" id="3.40.50.720">
    <property type="entry name" value="NAD(P)-binding Rossmann-like Domain"/>
    <property type="match status" value="1"/>
</dbReference>
<evidence type="ECO:0000256" key="1">
    <source>
        <dbReference type="ARBA" id="ARBA00004127"/>
    </source>
</evidence>
<reference evidence="13 14" key="1">
    <citation type="submission" date="2011-02" db="EMBL/GenBank/DDBJ databases">
        <authorList>
            <person name="Muzny D."/>
            <person name="Qin X."/>
            <person name="Deng J."/>
            <person name="Jiang H."/>
            <person name="Liu Y."/>
            <person name="Qu J."/>
            <person name="Song X.-Z."/>
            <person name="Zhang L."/>
            <person name="Thornton R."/>
            <person name="Coyle M."/>
            <person name="Francisco L."/>
            <person name="Jackson L."/>
            <person name="Javaid M."/>
            <person name="Korchina V."/>
            <person name="Kovar C."/>
            <person name="Mata R."/>
            <person name="Mathew T."/>
            <person name="Ngo R."/>
            <person name="Nguyen L."/>
            <person name="Nguyen N."/>
            <person name="Okwuonu G."/>
            <person name="Ongeri F."/>
            <person name="Pham C."/>
            <person name="Simmons D."/>
            <person name="Wilczek-Boney K."/>
            <person name="Hale W."/>
            <person name="Jakkamsetti A."/>
            <person name="Pham P."/>
            <person name="Ruth R."/>
            <person name="San Lucas F."/>
            <person name="Warren J."/>
            <person name="Zhang J."/>
            <person name="Zhao Z."/>
            <person name="Zhou C."/>
            <person name="Zhu D."/>
            <person name="Lee S."/>
            <person name="Bess C."/>
            <person name="Blankenburg K."/>
            <person name="Forbes L."/>
            <person name="Fu Q."/>
            <person name="Gubbala S."/>
            <person name="Hirani K."/>
            <person name="Jayaseelan J.C."/>
            <person name="Lara F."/>
            <person name="Munidasa M."/>
            <person name="Palculict T."/>
            <person name="Patil S."/>
            <person name="Pu L.-L."/>
            <person name="Saada N."/>
            <person name="Tang L."/>
            <person name="Weissenberger G."/>
            <person name="Zhu Y."/>
            <person name="Hemphill L."/>
            <person name="Shang Y."/>
            <person name="Youmans B."/>
            <person name="Ayvaz T."/>
            <person name="Ross M."/>
            <person name="Santibanez J."/>
            <person name="Aqrawi P."/>
            <person name="Gross S."/>
            <person name="Joshi V."/>
            <person name="Fowler G."/>
            <person name="Nazareth L."/>
            <person name="Reid J."/>
            <person name="Worley K."/>
            <person name="Petrosino J."/>
            <person name="Highlander S."/>
            <person name="Gibbs R."/>
        </authorList>
    </citation>
    <scope>NUCLEOTIDE SEQUENCE [LARGE SCALE GENOMIC DNA]</scope>
    <source>
        <strain evidence="13 14">ATCC BAA-1200</strain>
    </source>
</reference>
<gene>
    <name evidence="13" type="primary">kefC</name>
    <name evidence="13" type="ORF">HMPREF9123_2744</name>
</gene>
<dbReference type="NCBIfam" id="TIGR00932">
    <property type="entry name" value="2a37"/>
    <property type="match status" value="1"/>
</dbReference>
<feature type="transmembrane region" description="Helical" evidence="11">
    <location>
        <begin position="191"/>
        <end position="212"/>
    </location>
</feature>
<keyword evidence="10 11" id="KW-0472">Membrane</keyword>
<feature type="transmembrane region" description="Helical" evidence="11">
    <location>
        <begin position="336"/>
        <end position="354"/>
    </location>
</feature>
<dbReference type="SUPFAM" id="SSF51735">
    <property type="entry name" value="NAD(P)-binding Rossmann-fold domains"/>
    <property type="match status" value="1"/>
</dbReference>
<keyword evidence="4" id="KW-0050">Antiport</keyword>
<feature type="transmembrane region" description="Helical" evidence="11">
    <location>
        <begin position="279"/>
        <end position="298"/>
    </location>
</feature>
<keyword evidence="5" id="KW-0633">Potassium transport</keyword>
<dbReference type="PROSITE" id="PS51201">
    <property type="entry name" value="RCK_N"/>
    <property type="match status" value="1"/>
</dbReference>
<dbReference type="Pfam" id="PF00999">
    <property type="entry name" value="Na_H_Exchanger"/>
    <property type="match status" value="1"/>
</dbReference>
<dbReference type="HOGENOM" id="CLU_005126_9_3_4"/>
<dbReference type="InterPro" id="IPR038770">
    <property type="entry name" value="Na+/solute_symporter_sf"/>
</dbReference>
<dbReference type="RefSeq" id="WP_007343749.1">
    <property type="nucleotide sequence ID" value="NZ_GL878494.1"/>
</dbReference>
<feature type="transmembrane region" description="Helical" evidence="11">
    <location>
        <begin position="85"/>
        <end position="107"/>
    </location>
</feature>
<dbReference type="Gene3D" id="1.20.1530.20">
    <property type="match status" value="1"/>
</dbReference>
<dbReference type="GO" id="GO:0012505">
    <property type="term" value="C:endomembrane system"/>
    <property type="evidence" value="ECO:0007669"/>
    <property type="project" value="UniProtKB-SubCell"/>
</dbReference>
<dbReference type="InterPro" id="IPR004771">
    <property type="entry name" value="K/H_exchanger"/>
</dbReference>
<evidence type="ECO:0000256" key="5">
    <source>
        <dbReference type="ARBA" id="ARBA00022538"/>
    </source>
</evidence>
<evidence type="ECO:0000256" key="7">
    <source>
        <dbReference type="ARBA" id="ARBA00022958"/>
    </source>
</evidence>
<organism evidence="13 14">
    <name type="scientific">Neisseria bacilliformis ATCC BAA-1200</name>
    <dbReference type="NCBI Taxonomy" id="888742"/>
    <lineage>
        <taxon>Bacteria</taxon>
        <taxon>Pseudomonadati</taxon>
        <taxon>Pseudomonadota</taxon>
        <taxon>Betaproteobacteria</taxon>
        <taxon>Neisseriales</taxon>
        <taxon>Neisseriaceae</taxon>
        <taxon>Neisseria</taxon>
    </lineage>
</organism>
<dbReference type="InterPro" id="IPR036291">
    <property type="entry name" value="NAD(P)-bd_dom_sf"/>
</dbReference>
<evidence type="ECO:0000259" key="12">
    <source>
        <dbReference type="PROSITE" id="PS51201"/>
    </source>
</evidence>
<keyword evidence="9" id="KW-0406">Ion transport</keyword>
<feature type="transmembrane region" description="Helical" evidence="11">
    <location>
        <begin position="369"/>
        <end position="387"/>
    </location>
</feature>
<feature type="transmembrane region" description="Helical" evidence="11">
    <location>
        <begin position="113"/>
        <end position="134"/>
    </location>
</feature>
<comment type="subcellular location">
    <subcellularLocation>
        <location evidence="1">Endomembrane system</location>
        <topology evidence="1">Multi-pass membrane protein</topology>
    </subcellularLocation>
</comment>
<evidence type="ECO:0000313" key="14">
    <source>
        <dbReference type="Proteomes" id="UP000004105"/>
    </source>
</evidence>
<dbReference type="FunFam" id="3.40.50.720:FF:000036">
    <property type="entry name" value="Glutathione-regulated potassium-efflux system protein KefB"/>
    <property type="match status" value="1"/>
</dbReference>
<keyword evidence="3" id="KW-0813">Transport</keyword>
<evidence type="ECO:0000256" key="10">
    <source>
        <dbReference type="ARBA" id="ARBA00023136"/>
    </source>
</evidence>
<dbReference type="Proteomes" id="UP000004105">
    <property type="component" value="Unassembled WGS sequence"/>
</dbReference>
<accession>F2BG87</accession>
<name>F2BG87_9NEIS</name>
<keyword evidence="14" id="KW-1185">Reference proteome</keyword>
<feature type="transmembrane region" description="Helical" evidence="11">
    <location>
        <begin position="6"/>
        <end position="23"/>
    </location>
</feature>